<comment type="similarity">
    <text evidence="1 3">Belongs to the 3-oxoacid CoA-transferase family.</text>
</comment>
<accession>A0ABS3ZSC3</accession>
<organism evidence="4 5">
    <name type="scientific">Bradyrhizobium vignae</name>
    <dbReference type="NCBI Taxonomy" id="1549949"/>
    <lineage>
        <taxon>Bacteria</taxon>
        <taxon>Pseudomonadati</taxon>
        <taxon>Pseudomonadota</taxon>
        <taxon>Alphaproteobacteria</taxon>
        <taxon>Hyphomicrobiales</taxon>
        <taxon>Nitrobacteraceae</taxon>
        <taxon>Bradyrhizobium</taxon>
    </lineage>
</organism>
<sequence length="534" mass="56525">MQAKKKRTGEVPIITAKQAVSLISDGDCVYFGGSAGVAIPELIIDALRDVHAEQGSPKNLMLVGTVAIGDWATTGFNKLAAPGLVRRVVASGLNNCPALGRRALANEIEAYTLPQGVLAQLARENAAGRPGVITKVGLRTFADPRIGGCRQSACSQEDMVAVVDIEGEEHLLYKTFPIQVAILRGSIADEKGNISLEDEAYVGESMSIAAAARRSGGIVIVQVKRVAASNTLNQREVRIPGVLVDYLVVDPNQRQTYATEYSPAYAGKMRVPDGKIASLPFDVRKVIARRAALELTPGATVNIGYGISNGIAVVAAEEGIYRSVTLTAEQGVIGGIPAPGQDAGAGTNYDMIAPQPDQFDFYDGGGLDIAFLSSAEVDRHGNVNVSRFGDKIIGPGGFINISQGARKVVFSGTLTASGLRAIPDDGSLVIAEEGTVKKWVKDVYQITFSGAFAKEREQEVVFITERAVFKLTPKGLMLTEVAPGISVEKHVLPNIEFDVLVSPDLMLMDASIFKDEPMNLAARFGNGAGGGWLA</sequence>
<dbReference type="SMART" id="SM00882">
    <property type="entry name" value="CoA_trans"/>
    <property type="match status" value="1"/>
</dbReference>
<evidence type="ECO:0000313" key="4">
    <source>
        <dbReference type="EMBL" id="MBP0111048.1"/>
    </source>
</evidence>
<evidence type="ECO:0000256" key="2">
    <source>
        <dbReference type="ARBA" id="ARBA00022679"/>
    </source>
</evidence>
<evidence type="ECO:0000313" key="5">
    <source>
        <dbReference type="Proteomes" id="UP000669317"/>
    </source>
</evidence>
<comment type="catalytic activity">
    <reaction evidence="3">
        <text>an acyl-CoA + acetate = a carboxylate + acetyl-CoA</text>
        <dbReference type="Rhea" id="RHEA:13381"/>
        <dbReference type="ChEBI" id="CHEBI:29067"/>
        <dbReference type="ChEBI" id="CHEBI:30089"/>
        <dbReference type="ChEBI" id="CHEBI:57288"/>
        <dbReference type="ChEBI" id="CHEBI:58342"/>
        <dbReference type="EC" id="2.8.3.8"/>
    </reaction>
</comment>
<dbReference type="PANTHER" id="PTHR43293:SF1">
    <property type="entry name" value="ACETATE COA-TRANSFERASE YDIF"/>
    <property type="match status" value="1"/>
</dbReference>
<dbReference type="PANTHER" id="PTHR43293">
    <property type="entry name" value="ACETATE COA-TRANSFERASE YDIF"/>
    <property type="match status" value="1"/>
</dbReference>
<dbReference type="Pfam" id="PF01144">
    <property type="entry name" value="CoA_trans"/>
    <property type="match status" value="1"/>
</dbReference>
<dbReference type="InterPro" id="IPR004165">
    <property type="entry name" value="CoA_trans_fam_I"/>
</dbReference>
<comment type="function">
    <text evidence="3">CoA transferase having broad substrate specificity for short-chain acyl-CoA thioesters with the activity decreasing when the length of the carboxylic acid chain exceeds four carbons.</text>
</comment>
<name>A0ABS3ZSC3_9BRAD</name>
<dbReference type="InterPro" id="IPR037171">
    <property type="entry name" value="NagB/RpiA_transferase-like"/>
</dbReference>
<evidence type="ECO:0000256" key="3">
    <source>
        <dbReference type="PIRNR" id="PIRNR000858"/>
    </source>
</evidence>
<dbReference type="SUPFAM" id="SSF100950">
    <property type="entry name" value="NagB/RpiA/CoA transferase-like"/>
    <property type="match status" value="2"/>
</dbReference>
<dbReference type="Gene3D" id="3.40.1080.10">
    <property type="entry name" value="Glutaconate Coenzyme A-transferase"/>
    <property type="match status" value="2"/>
</dbReference>
<protein>
    <recommendedName>
        <fullName evidence="3">Acetate CoA-transferase YdiF</fullName>
        <ecNumber evidence="3">2.8.3.8</ecNumber>
    </recommendedName>
</protein>
<dbReference type="EMBL" id="JAGIKT010000014">
    <property type="protein sequence ID" value="MBP0111048.1"/>
    <property type="molecule type" value="Genomic_DNA"/>
</dbReference>
<dbReference type="InterPro" id="IPR014388">
    <property type="entry name" value="3-oxoacid_CoA-transferase"/>
</dbReference>
<dbReference type="Proteomes" id="UP000669317">
    <property type="component" value="Unassembled WGS sequence"/>
</dbReference>
<dbReference type="EC" id="2.8.3.8" evidence="3"/>
<gene>
    <name evidence="4" type="ORF">JWS04_08080</name>
</gene>
<dbReference type="PIRSF" id="PIRSF000858">
    <property type="entry name" value="SCOT-t"/>
    <property type="match status" value="1"/>
</dbReference>
<comment type="caution">
    <text evidence="4">The sequence shown here is derived from an EMBL/GenBank/DDBJ whole genome shotgun (WGS) entry which is preliminary data.</text>
</comment>
<evidence type="ECO:0000256" key="1">
    <source>
        <dbReference type="ARBA" id="ARBA00007154"/>
    </source>
</evidence>
<keyword evidence="5" id="KW-1185">Reference proteome</keyword>
<dbReference type="RefSeq" id="WP_209294787.1">
    <property type="nucleotide sequence ID" value="NZ_JAGIKT010000014.1"/>
</dbReference>
<keyword evidence="2 3" id="KW-0808">Transferase</keyword>
<reference evidence="4 5" key="1">
    <citation type="submission" date="2021-03" db="EMBL/GenBank/DDBJ databases">
        <title>Genome Sequence of Bradyrhizobium vignae strain ISRA400.</title>
        <authorList>
            <person name="Tisa L.S."/>
            <person name="Svistoonoff S."/>
            <person name="Hocher V."/>
            <person name="Fall S."/>
            <person name="Zaiya A."/>
            <person name="Naing D."/>
            <person name="Niang N."/>
            <person name="Diouf A."/>
            <person name="Dasylva M.C."/>
            <person name="Toure O."/>
            <person name="Gueye M."/>
            <person name="Gully D."/>
            <person name="Tisseyre P."/>
            <person name="Simpson S."/>
            <person name="Morris K."/>
            <person name="Thomas W.K."/>
        </authorList>
    </citation>
    <scope>NUCLEOTIDE SEQUENCE [LARGE SCALE GENOMIC DNA]</scope>
    <source>
        <strain evidence="4 5">ISRA400</strain>
    </source>
</reference>
<proteinExistence type="inferred from homology"/>